<name>M2NJ56_BAUPA</name>
<evidence type="ECO:0000256" key="1">
    <source>
        <dbReference type="ARBA" id="ARBA00006484"/>
    </source>
</evidence>
<dbReference type="Gene3D" id="3.40.50.720">
    <property type="entry name" value="NAD(P)-binding Rossmann-like Domain"/>
    <property type="match status" value="1"/>
</dbReference>
<dbReference type="OrthoDB" id="191139at2759"/>
<dbReference type="HOGENOM" id="CLU_010194_44_0_1"/>
<dbReference type="OMA" id="RSWFHYI"/>
<sequence length="351" mass="37788">MPAPGVPFQPYADVHEDPQGAGDGRPTALQVTKDCGMMGKLAGKVAVITGASAGIGIETARALYEAGAELILPARGPEKIRKVIDDIQANAQYNKSGLRPEAVEMDLSSLESVRNGAEAIKAKTDKVNILILNAGIMAVPYGKTADGFETHMGVNHFAEFLLFQELKAQLAKAAKDSGTCSRVIVVSSAGHRNSGIRFDDMHWDKDPSSYNAFLGYGQSKTANVYLANSITRHCAAQNILAWSVHPGAILTTELTRHMTPQQWESFGDLSVFRPIAKSMEQGAATQVWAAVAPYFEKQNGGRYLADVGESGPQTPDTSRGGPEYAPHAYNEEAEERLWALSYDAVGLTKDY</sequence>
<evidence type="ECO:0000256" key="3">
    <source>
        <dbReference type="SAM" id="MobiDB-lite"/>
    </source>
</evidence>
<dbReference type="KEGG" id="bcom:BAUCODRAFT_65569"/>
<dbReference type="InterPro" id="IPR002347">
    <property type="entry name" value="SDR_fam"/>
</dbReference>
<dbReference type="PRINTS" id="PR00081">
    <property type="entry name" value="GDHRDH"/>
</dbReference>
<dbReference type="EMBL" id="KB445552">
    <property type="protein sequence ID" value="EMC99155.1"/>
    <property type="molecule type" value="Genomic_DNA"/>
</dbReference>
<feature type="region of interest" description="Disordered" evidence="3">
    <location>
        <begin position="303"/>
        <end position="325"/>
    </location>
</feature>
<feature type="region of interest" description="Disordered" evidence="3">
    <location>
        <begin position="1"/>
        <end position="25"/>
    </location>
</feature>
<dbReference type="PANTHER" id="PTHR24320">
    <property type="entry name" value="RETINOL DEHYDROGENASE"/>
    <property type="match status" value="1"/>
</dbReference>
<dbReference type="RefSeq" id="XP_007673753.1">
    <property type="nucleotide sequence ID" value="XM_007675563.1"/>
</dbReference>
<gene>
    <name evidence="4" type="ORF">BAUCODRAFT_65569</name>
</gene>
<accession>M2NJ56</accession>
<dbReference type="AlphaFoldDB" id="M2NJ56"/>
<keyword evidence="5" id="KW-1185">Reference proteome</keyword>
<dbReference type="SUPFAM" id="SSF51735">
    <property type="entry name" value="NAD(P)-binding Rossmann-fold domains"/>
    <property type="match status" value="1"/>
</dbReference>
<dbReference type="GO" id="GO:0016491">
    <property type="term" value="F:oxidoreductase activity"/>
    <property type="evidence" value="ECO:0007669"/>
    <property type="project" value="UniProtKB-KW"/>
</dbReference>
<comment type="similarity">
    <text evidence="1">Belongs to the short-chain dehydrogenases/reductases (SDR) family.</text>
</comment>
<dbReference type="PANTHER" id="PTHR24320:SF272">
    <property type="entry name" value="NAD(P)-BINDING ROSSMANN-FOLD SUPERFAMILY PROTEIN"/>
    <property type="match status" value="1"/>
</dbReference>
<keyword evidence="2" id="KW-0560">Oxidoreductase</keyword>
<dbReference type="GeneID" id="19116216"/>
<dbReference type="InterPro" id="IPR036291">
    <property type="entry name" value="NAD(P)-bd_dom_sf"/>
</dbReference>
<protein>
    <submittedName>
        <fullName evidence="4">Uncharacterized protein</fullName>
    </submittedName>
</protein>
<organism evidence="4 5">
    <name type="scientific">Baudoinia panamericana (strain UAMH 10762)</name>
    <name type="common">Angels' share fungus</name>
    <name type="synonym">Baudoinia compniacensis (strain UAMH 10762)</name>
    <dbReference type="NCBI Taxonomy" id="717646"/>
    <lineage>
        <taxon>Eukaryota</taxon>
        <taxon>Fungi</taxon>
        <taxon>Dikarya</taxon>
        <taxon>Ascomycota</taxon>
        <taxon>Pezizomycotina</taxon>
        <taxon>Dothideomycetes</taxon>
        <taxon>Dothideomycetidae</taxon>
        <taxon>Mycosphaerellales</taxon>
        <taxon>Teratosphaeriaceae</taxon>
        <taxon>Baudoinia</taxon>
    </lineage>
</organism>
<proteinExistence type="inferred from homology"/>
<dbReference type="Pfam" id="PF00106">
    <property type="entry name" value="adh_short"/>
    <property type="match status" value="1"/>
</dbReference>
<dbReference type="eggNOG" id="KOG1208">
    <property type="taxonomic scope" value="Eukaryota"/>
</dbReference>
<dbReference type="Proteomes" id="UP000011761">
    <property type="component" value="Unassembled WGS sequence"/>
</dbReference>
<evidence type="ECO:0000313" key="4">
    <source>
        <dbReference type="EMBL" id="EMC99155.1"/>
    </source>
</evidence>
<evidence type="ECO:0000256" key="2">
    <source>
        <dbReference type="ARBA" id="ARBA00023002"/>
    </source>
</evidence>
<reference evidence="4 5" key="1">
    <citation type="journal article" date="2012" name="PLoS Pathog.">
        <title>Diverse lifestyles and strategies of plant pathogenesis encoded in the genomes of eighteen Dothideomycetes fungi.</title>
        <authorList>
            <person name="Ohm R.A."/>
            <person name="Feau N."/>
            <person name="Henrissat B."/>
            <person name="Schoch C.L."/>
            <person name="Horwitz B.A."/>
            <person name="Barry K.W."/>
            <person name="Condon B.J."/>
            <person name="Copeland A.C."/>
            <person name="Dhillon B."/>
            <person name="Glaser F."/>
            <person name="Hesse C.N."/>
            <person name="Kosti I."/>
            <person name="LaButti K."/>
            <person name="Lindquist E.A."/>
            <person name="Lucas S."/>
            <person name="Salamov A.A."/>
            <person name="Bradshaw R.E."/>
            <person name="Ciuffetti L."/>
            <person name="Hamelin R.C."/>
            <person name="Kema G.H.J."/>
            <person name="Lawrence C."/>
            <person name="Scott J.A."/>
            <person name="Spatafora J.W."/>
            <person name="Turgeon B.G."/>
            <person name="de Wit P.J.G.M."/>
            <person name="Zhong S."/>
            <person name="Goodwin S.B."/>
            <person name="Grigoriev I.V."/>
        </authorList>
    </citation>
    <scope>NUCLEOTIDE SEQUENCE [LARGE SCALE GENOMIC DNA]</scope>
    <source>
        <strain evidence="4 5">UAMH 10762</strain>
    </source>
</reference>
<evidence type="ECO:0000313" key="5">
    <source>
        <dbReference type="Proteomes" id="UP000011761"/>
    </source>
</evidence>